<sequence>FGSWLQRVLALLSVEGATQFTLKAFRAGRATALAEAGCSIGDIVCASEWQSRAFLACIDEDAADAAHLLTQALVASDQESANARGGAATVG</sequence>
<organism evidence="1 2">
    <name type="scientific">Prorocentrum cordatum</name>
    <dbReference type="NCBI Taxonomy" id="2364126"/>
    <lineage>
        <taxon>Eukaryota</taxon>
        <taxon>Sar</taxon>
        <taxon>Alveolata</taxon>
        <taxon>Dinophyceae</taxon>
        <taxon>Prorocentrales</taxon>
        <taxon>Prorocentraceae</taxon>
        <taxon>Prorocentrum</taxon>
    </lineage>
</organism>
<comment type="caution">
    <text evidence="1">The sequence shown here is derived from an EMBL/GenBank/DDBJ whole genome shotgun (WGS) entry which is preliminary data.</text>
</comment>
<keyword evidence="2" id="KW-1185">Reference proteome</keyword>
<dbReference type="Proteomes" id="UP001189429">
    <property type="component" value="Unassembled WGS sequence"/>
</dbReference>
<proteinExistence type="predicted"/>
<evidence type="ECO:0000313" key="1">
    <source>
        <dbReference type="EMBL" id="CAK0831903.1"/>
    </source>
</evidence>
<reference evidence="1" key="1">
    <citation type="submission" date="2023-10" db="EMBL/GenBank/DDBJ databases">
        <authorList>
            <person name="Chen Y."/>
            <person name="Shah S."/>
            <person name="Dougan E. K."/>
            <person name="Thang M."/>
            <person name="Chan C."/>
        </authorList>
    </citation>
    <scope>NUCLEOTIDE SEQUENCE [LARGE SCALE GENOMIC DNA]</scope>
</reference>
<feature type="non-terminal residue" evidence="1">
    <location>
        <position position="1"/>
    </location>
</feature>
<name>A0ABN9SJG4_9DINO</name>
<evidence type="ECO:0000313" key="2">
    <source>
        <dbReference type="Proteomes" id="UP001189429"/>
    </source>
</evidence>
<gene>
    <name evidence="1" type="ORF">PCOR1329_LOCUS30119</name>
</gene>
<dbReference type="EMBL" id="CAUYUJ010011493">
    <property type="protein sequence ID" value="CAK0831903.1"/>
    <property type="molecule type" value="Genomic_DNA"/>
</dbReference>
<protein>
    <submittedName>
        <fullName evidence="1">Uncharacterized protein</fullName>
    </submittedName>
</protein>
<accession>A0ABN9SJG4</accession>